<organism evidence="1 2">
    <name type="scientific">Pistacia atlantica</name>
    <dbReference type="NCBI Taxonomy" id="434234"/>
    <lineage>
        <taxon>Eukaryota</taxon>
        <taxon>Viridiplantae</taxon>
        <taxon>Streptophyta</taxon>
        <taxon>Embryophyta</taxon>
        <taxon>Tracheophyta</taxon>
        <taxon>Spermatophyta</taxon>
        <taxon>Magnoliopsida</taxon>
        <taxon>eudicotyledons</taxon>
        <taxon>Gunneridae</taxon>
        <taxon>Pentapetalae</taxon>
        <taxon>rosids</taxon>
        <taxon>malvids</taxon>
        <taxon>Sapindales</taxon>
        <taxon>Anacardiaceae</taxon>
        <taxon>Pistacia</taxon>
    </lineage>
</organism>
<proteinExistence type="predicted"/>
<reference evidence="2" key="1">
    <citation type="journal article" date="2023" name="G3 (Bethesda)">
        <title>Genome assembly and association tests identify interacting loci associated with vigor, precocity, and sex in interspecific pistachio rootstocks.</title>
        <authorList>
            <person name="Palmer W."/>
            <person name="Jacygrad E."/>
            <person name="Sagayaradj S."/>
            <person name="Cavanaugh K."/>
            <person name="Han R."/>
            <person name="Bertier L."/>
            <person name="Beede B."/>
            <person name="Kafkas S."/>
            <person name="Golino D."/>
            <person name="Preece J."/>
            <person name="Michelmore R."/>
        </authorList>
    </citation>
    <scope>NUCLEOTIDE SEQUENCE [LARGE SCALE GENOMIC DNA]</scope>
</reference>
<evidence type="ECO:0000313" key="1">
    <source>
        <dbReference type="EMBL" id="KAJ0091256.1"/>
    </source>
</evidence>
<name>A0ACC1AX35_9ROSI</name>
<dbReference type="Proteomes" id="UP001164250">
    <property type="component" value="Chromosome 8"/>
</dbReference>
<keyword evidence="2" id="KW-1185">Reference proteome</keyword>
<comment type="caution">
    <text evidence="1">The sequence shown here is derived from an EMBL/GenBank/DDBJ whole genome shotgun (WGS) entry which is preliminary data.</text>
</comment>
<gene>
    <name evidence="1" type="ORF">Patl1_12664</name>
</gene>
<sequence length="389" mass="42366">MEPLSVAETTPYLSLFAALSYGISSMAMVFINKAVIMQYAHSMTLLTLQQLATALLIHIGRRMGYTKAKGVDMTTAKKLLPVSLFYNANVAFALASLKGVNIPMYIAIKRLTPLAVLIAGFFSGKGKPTTQVCSLFFIYCFDSINLLMNGDSGFSGAWNIALDPSPNVALSVLLTAAGCIIAAIGDFSFDLFGYSLALISVFFQTMYLVLVEKSGAEDGLSSVEIMFYNSFLSLPFLLFLILITGEFPNSLSLLIAKVRVFIHFLLRTALNDLLVDNRYLTNCLYLQSYSFTFLVILTLSLVMGIVLNFTMFLCTIVNSALTTTIVGVLKGVGSTTLGFVVLGGVQVHTLNVTGLVINTAGGVWYSYAKYHQKKNKPPKVISDVEAHRK</sequence>
<dbReference type="EMBL" id="CM047904">
    <property type="protein sequence ID" value="KAJ0091256.1"/>
    <property type="molecule type" value="Genomic_DNA"/>
</dbReference>
<evidence type="ECO:0000313" key="2">
    <source>
        <dbReference type="Proteomes" id="UP001164250"/>
    </source>
</evidence>
<accession>A0ACC1AX35</accession>
<protein>
    <submittedName>
        <fullName evidence="1">Uncharacterized protein</fullName>
    </submittedName>
</protein>